<evidence type="ECO:0000256" key="2">
    <source>
        <dbReference type="SAM" id="Phobius"/>
    </source>
</evidence>
<sequence>MAQSPTGGVKAFPIGGRLVRERERLRGMTDQERAWRKQYLKDQILSESEPRYVPEYWKEITNPIRRFYQWPLVTVENNIRPMIGEHAAKHVRFWTGKFVMFTFGIYAGYYYFKYHQNDWTRKRGWRVISSRTACLPGDEGYPKLSDRSKPSDYAARGFKDSPI</sequence>
<feature type="compositionally biased region" description="Basic and acidic residues" evidence="1">
    <location>
        <begin position="140"/>
        <end position="150"/>
    </location>
</feature>
<feature type="transmembrane region" description="Helical" evidence="2">
    <location>
        <begin position="91"/>
        <end position="112"/>
    </location>
</feature>
<feature type="region of interest" description="Disordered" evidence="1">
    <location>
        <begin position="138"/>
        <end position="163"/>
    </location>
</feature>
<keyword evidence="4" id="KW-1185">Reference proteome</keyword>
<keyword evidence="2" id="KW-1133">Transmembrane helix</keyword>
<dbReference type="PANTHER" id="PTHR21106:SF2">
    <property type="entry name" value="NADH DEHYDROGENASE [UBIQUINONE] 1 BETA SUBCOMPLEX SUBUNIT 6"/>
    <property type="match status" value="1"/>
</dbReference>
<evidence type="ECO:0000256" key="1">
    <source>
        <dbReference type="SAM" id="MobiDB-lite"/>
    </source>
</evidence>
<dbReference type="GO" id="GO:0006120">
    <property type="term" value="P:mitochondrial electron transport, NADH to ubiquinone"/>
    <property type="evidence" value="ECO:0007669"/>
    <property type="project" value="InterPro"/>
</dbReference>
<proteinExistence type="predicted"/>
<keyword evidence="2" id="KW-0812">Transmembrane</keyword>
<dbReference type="AlphaFoldDB" id="A0A1J1IJN1"/>
<dbReference type="Proteomes" id="UP000183832">
    <property type="component" value="Unassembled WGS sequence"/>
</dbReference>
<accession>A0A1J1IJN1</accession>
<evidence type="ECO:0000313" key="4">
    <source>
        <dbReference type="Proteomes" id="UP000183832"/>
    </source>
</evidence>
<name>A0A1J1IJN1_9DIPT</name>
<dbReference type="STRING" id="568069.A0A1J1IJN1"/>
<dbReference type="Pfam" id="PF09782">
    <property type="entry name" value="NDUF_B6"/>
    <property type="match status" value="1"/>
</dbReference>
<organism evidence="3 4">
    <name type="scientific">Clunio marinus</name>
    <dbReference type="NCBI Taxonomy" id="568069"/>
    <lineage>
        <taxon>Eukaryota</taxon>
        <taxon>Metazoa</taxon>
        <taxon>Ecdysozoa</taxon>
        <taxon>Arthropoda</taxon>
        <taxon>Hexapoda</taxon>
        <taxon>Insecta</taxon>
        <taxon>Pterygota</taxon>
        <taxon>Neoptera</taxon>
        <taxon>Endopterygota</taxon>
        <taxon>Diptera</taxon>
        <taxon>Nematocera</taxon>
        <taxon>Chironomoidea</taxon>
        <taxon>Chironomidae</taxon>
        <taxon>Clunio</taxon>
    </lineage>
</organism>
<dbReference type="OrthoDB" id="5824032at2759"/>
<dbReference type="InterPro" id="IPR019174">
    <property type="entry name" value="NADH_DH_b-subcmplx_su6"/>
</dbReference>
<evidence type="ECO:0000313" key="3">
    <source>
        <dbReference type="EMBL" id="CRL00455.1"/>
    </source>
</evidence>
<keyword evidence="2" id="KW-0472">Membrane</keyword>
<dbReference type="PANTHER" id="PTHR21106">
    <property type="entry name" value="NADH DEHYDROGENASE [UBIQUINONE] 1 BETA SUBCOMPLEX SUBUNIT 6"/>
    <property type="match status" value="1"/>
</dbReference>
<dbReference type="EMBL" id="CVRI01000054">
    <property type="protein sequence ID" value="CRL00455.1"/>
    <property type="molecule type" value="Genomic_DNA"/>
</dbReference>
<gene>
    <name evidence="3" type="ORF">CLUMA_CG013718</name>
</gene>
<reference evidence="3 4" key="1">
    <citation type="submission" date="2015-04" db="EMBL/GenBank/DDBJ databases">
        <authorList>
            <person name="Syromyatnikov M.Y."/>
            <person name="Popov V.N."/>
        </authorList>
    </citation>
    <scope>NUCLEOTIDE SEQUENCE [LARGE SCALE GENOMIC DNA]</scope>
</reference>
<dbReference type="GO" id="GO:0005739">
    <property type="term" value="C:mitochondrion"/>
    <property type="evidence" value="ECO:0007669"/>
    <property type="project" value="GOC"/>
</dbReference>
<protein>
    <submittedName>
        <fullName evidence="3">CLUMA_CG013718, isoform A</fullName>
    </submittedName>
</protein>